<dbReference type="Pfam" id="PF00754">
    <property type="entry name" value="F5_F8_type_C"/>
    <property type="match status" value="1"/>
</dbReference>
<keyword evidence="2" id="KW-0732">Signal</keyword>
<proteinExistence type="predicted"/>
<name>A0A6L8VAS1_9BACL</name>
<dbReference type="InterPro" id="IPR008979">
    <property type="entry name" value="Galactose-bd-like_sf"/>
</dbReference>
<dbReference type="InterPro" id="IPR041371">
    <property type="entry name" value="GH92_N"/>
</dbReference>
<organism evidence="4 5">
    <name type="scientific">Paenibacillus silvestris</name>
    <dbReference type="NCBI Taxonomy" id="2606219"/>
    <lineage>
        <taxon>Bacteria</taxon>
        <taxon>Bacillati</taxon>
        <taxon>Bacillota</taxon>
        <taxon>Bacilli</taxon>
        <taxon>Bacillales</taxon>
        <taxon>Paenibacillaceae</taxon>
        <taxon>Paenibacillus</taxon>
    </lineage>
</organism>
<dbReference type="InterPro" id="IPR014718">
    <property type="entry name" value="GH-type_carb-bd"/>
</dbReference>
<accession>A0A6L8VAS1</accession>
<dbReference type="CDD" id="cd14254">
    <property type="entry name" value="Dockerin_II"/>
    <property type="match status" value="1"/>
</dbReference>
<keyword evidence="1" id="KW-0175">Coiled coil</keyword>
<dbReference type="FunFam" id="1.20.1050.60:FF:000001">
    <property type="entry name" value="Putative alpha-1,2-mannosidase"/>
    <property type="match status" value="1"/>
</dbReference>
<dbReference type="PANTHER" id="PTHR12143:SF43">
    <property type="entry name" value="PUTATIVE-RELATED"/>
    <property type="match status" value="1"/>
</dbReference>
<dbReference type="PANTHER" id="PTHR12143">
    <property type="entry name" value="PEPTIDE N-GLYCANASE PNGASE -RELATED"/>
    <property type="match status" value="1"/>
</dbReference>
<dbReference type="InterPro" id="IPR046780">
    <property type="entry name" value="aBig_2"/>
</dbReference>
<feature type="signal peptide" evidence="2">
    <location>
        <begin position="1"/>
        <end position="33"/>
    </location>
</feature>
<protein>
    <recommendedName>
        <fullName evidence="3">F5/8 type C domain-containing protein</fullName>
    </recommendedName>
</protein>
<keyword evidence="5" id="KW-1185">Reference proteome</keyword>
<dbReference type="InterPro" id="IPR002102">
    <property type="entry name" value="Cohesin_dom"/>
</dbReference>
<evidence type="ECO:0000259" key="3">
    <source>
        <dbReference type="PROSITE" id="PS50022"/>
    </source>
</evidence>
<dbReference type="GO" id="GO:0006516">
    <property type="term" value="P:glycoprotein catabolic process"/>
    <property type="evidence" value="ECO:0007669"/>
    <property type="project" value="TreeGrafter"/>
</dbReference>
<dbReference type="SUPFAM" id="SSF49384">
    <property type="entry name" value="Carbohydrate-binding domain"/>
    <property type="match status" value="1"/>
</dbReference>
<comment type="caution">
    <text evidence="4">The sequence shown here is derived from an EMBL/GenBank/DDBJ whole genome shotgun (WGS) entry which is preliminary data.</text>
</comment>
<dbReference type="SUPFAM" id="SSF48208">
    <property type="entry name" value="Six-hairpin glycosidases"/>
    <property type="match status" value="1"/>
</dbReference>
<dbReference type="Pfam" id="PF07554">
    <property type="entry name" value="FIVAR"/>
    <property type="match status" value="2"/>
</dbReference>
<dbReference type="Gene3D" id="1.20.1270.90">
    <property type="entry name" value="AF1782-like"/>
    <property type="match status" value="2"/>
</dbReference>
<evidence type="ECO:0000313" key="5">
    <source>
        <dbReference type="Proteomes" id="UP000481087"/>
    </source>
</evidence>
<dbReference type="CDD" id="cd08547">
    <property type="entry name" value="Type_II_cohesin"/>
    <property type="match status" value="1"/>
</dbReference>
<dbReference type="PROSITE" id="PS00018">
    <property type="entry name" value="EF_HAND_1"/>
    <property type="match status" value="1"/>
</dbReference>
<dbReference type="InterPro" id="IPR008928">
    <property type="entry name" value="6-hairpin_glycosidase_sf"/>
</dbReference>
<feature type="domain" description="F5/8 type C" evidence="3">
    <location>
        <begin position="74"/>
        <end position="220"/>
    </location>
</feature>
<dbReference type="Pfam" id="PF17678">
    <property type="entry name" value="Glyco_hydro_92N"/>
    <property type="match status" value="1"/>
</dbReference>
<dbReference type="SUPFAM" id="SSF49785">
    <property type="entry name" value="Galactose-binding domain-like"/>
    <property type="match status" value="2"/>
</dbReference>
<dbReference type="EMBL" id="WTUZ01000040">
    <property type="protein sequence ID" value="MZQ87417.1"/>
    <property type="molecule type" value="Genomic_DNA"/>
</dbReference>
<dbReference type="GO" id="GO:0030246">
    <property type="term" value="F:carbohydrate binding"/>
    <property type="evidence" value="ECO:0007669"/>
    <property type="project" value="InterPro"/>
</dbReference>
<dbReference type="InterPro" id="IPR036439">
    <property type="entry name" value="Dockerin_dom_sf"/>
</dbReference>
<dbReference type="InterPro" id="IPR018247">
    <property type="entry name" value="EF_Hand_1_Ca_BS"/>
</dbReference>
<dbReference type="Proteomes" id="UP000481087">
    <property type="component" value="Unassembled WGS sequence"/>
</dbReference>
<dbReference type="GO" id="GO:0004553">
    <property type="term" value="F:hydrolase activity, hydrolyzing O-glycosyl compounds"/>
    <property type="evidence" value="ECO:0007669"/>
    <property type="project" value="InterPro"/>
</dbReference>
<dbReference type="RefSeq" id="WP_161412022.1">
    <property type="nucleotide sequence ID" value="NZ_WTUZ01000040.1"/>
</dbReference>
<dbReference type="Gene3D" id="1.20.1610.10">
    <property type="entry name" value="alpha-1,2-mannosidases domains"/>
    <property type="match status" value="1"/>
</dbReference>
<dbReference type="Gene3D" id="2.60.40.680">
    <property type="match status" value="1"/>
</dbReference>
<dbReference type="Gene3D" id="1.20.1050.60">
    <property type="entry name" value="alpha-1,2-mannosidase"/>
    <property type="match status" value="1"/>
</dbReference>
<dbReference type="InterPro" id="IPR050883">
    <property type="entry name" value="PNGase"/>
</dbReference>
<sequence>MGNRKARKFLAMATSITLLAGSFYLPTTQRASAAPAAEGADFASSFEASDPLVTWENTVESDSEGNPLKSGIDGNTPFAGIPGSITNKVVEVTARGEYASSGEVAANLIDSNSNSKWLDTSSTSWVRFKLSEASAVVRYALTSANDSAGRDPKNWQFEGSNDGSAWTTLDTRTNQTFSERFQTKVYDFANETPYTYYRLNITANSGDSYIQMSEFQISNGIILPPPPPADMKSYVSNGPSGLYNAKSNAGWTGAKGFTYSGTHLVDGRAYSYNKVYDANITVSPTTELSYYIAPEFTDKAQMDYSSTYAAVDLAFSDGTYLHNLGALDQHGIKLNPQDQGNSKTLYNNQWNFKKSNIGAVASGKTIKRILIAYDNPAAKAGTGFKGTIDDVKIEGAPTPANYSRLSDYANILRGTQSNGTFSRGNNIPAVAVPHGFNFWIPKTNASSDWAYYYNQSNNANNLPTIQAFALSHEPSPWMGDRQTFHVMPSDTVGTPNINRTTRALPFKHDNEIAKPYYYGVTFENGLKTEFTPTDHAAMFRFTFAGDSSNLLFDNQSNSGGITLDAANNAISGYSDQKSGLSTGATRMFIYATFDKPVTASGKLTSSGGGGTNVQAYYKFDTTTNKVVTMKIATSLISLDQAKKNLELEISPADTFETIKEKAQTQWDQQMGIIQVEGASEDQLITLYSNMYRLFLYPNSAFENVGTNEAPVFKHADQTPITTCSTSTATTSCAKINDGKIYVNNGFWDTYRTAWPAYSLLTPTKAGEFIDGFVQHYRDGGWISRWSSPGYANLMVGTSANVAFADAYLKGVTNFDVQSFYQSALKDAAVTPPNANVGRKGMATSVFDGYTNTDTGEGLAWAVDGYINDYGIANLADALAKKNDTSDAYSAHYKDDQQYYINRAQNYINMFNPNLGFFNGRTASGAWRNTPANFDPRNWGGDYTETNAWNMAFHAPQDGQGLANLYGGREKLAEKLDQFFSIPEPASSSNAGSYGGVIHEMTEARDVRMGQYGHSNQPSHHIMYMYNYTGQPWKTQEKVREALDRLYLGSQIGQGYAGDEDNGEMSAWYIFGALGFYPLKMGSPEYAIGAPLFKKITIQLDNGKKLVVNAPNNSKENKYVQSLKVNGEAYTQTSIPHAVITAGATLDFEMGPAPSTWGSGDHDVPTSITQGSDVPAPLKDLTDKLVAQGFAKVTDSTNSSTIGNLFDNSSNTRATLNSATPWIQYQFLGSKKQAAMYTLTSGNTDGDAKSWMLKGSNDGQNWTVLDQRTNETFAWRSYTRPFAIQTPGKYEFYRLEVTENSGAVSTSLAEIELLGYPTPPVNDETAVAETVKGLDLGNTSAVTKKLTLPSGNFEFGTTITWVSSNPAILSNEGKIIKRPDFGQPNVSLTLTATVNRGSVSATKVITVTVLALNETDLSYEAGTDFKTGLEAGDVMPAWDNRTIESKNIGEFCCGIGGVETKAGTPGRNNSTSAILYSGNATSAVENYAYNQMFDADFDIKPSTVLSYWINPEGSAGTVLPGNTRTTSQHYAVDLLFTDGTYLHNLGAVDQNGVGVSPLTQGNGGKLVSDQWNFVTSNIGAVAAGKRVDKILISFNATGKTGYSRGYFDDISIEHGKSEPSAFISGSSAVSAGQTFDLTYGLGGVTQSVYGQDITFTYNSDLFELISGKSVKKDDFVIVDEKLAPGQSRYLAVHVGASASQPNGALLTLQFKAKTSDNGATGTVAVSQLVVADGEGKETEMPGVSKTISIKAVDKTALNSLITEAQAVHDAAVEGTKYGQYPVGSKAILQAAIDTAKAASVNLQATQDEVDQARAQLNTALQTFKNAINSTVDKAALNALIADAQAKHDAAVEGTKTGQYPAGAKALLQAAIDVASQIASDPASTQAQVDGTVTELSAALQGFLASVNTRMPEDMNGDDKFTIGDLAIVASYYGKDSTDVNWNLYKKADLSGDGYIDIADLAIMASKILN</sequence>
<dbReference type="Gene3D" id="3.30.2080.10">
    <property type="entry name" value="GH92 mannosidase domain"/>
    <property type="match status" value="1"/>
</dbReference>
<dbReference type="GO" id="GO:0000272">
    <property type="term" value="P:polysaccharide catabolic process"/>
    <property type="evidence" value="ECO:0007669"/>
    <property type="project" value="InterPro"/>
</dbReference>
<dbReference type="Gene3D" id="2.70.98.10">
    <property type="match status" value="1"/>
</dbReference>
<dbReference type="PROSITE" id="PS50022">
    <property type="entry name" value="FA58C_3"/>
    <property type="match status" value="1"/>
</dbReference>
<dbReference type="Pfam" id="PF20578">
    <property type="entry name" value="aBig_2"/>
    <property type="match status" value="1"/>
</dbReference>
<dbReference type="SUPFAM" id="SSF63446">
    <property type="entry name" value="Type I dockerin domain"/>
    <property type="match status" value="1"/>
</dbReference>
<dbReference type="InterPro" id="IPR012939">
    <property type="entry name" value="Glyco_hydro_92"/>
</dbReference>
<feature type="coiled-coil region" evidence="1">
    <location>
        <begin position="1794"/>
        <end position="1821"/>
    </location>
</feature>
<evidence type="ECO:0000313" key="4">
    <source>
        <dbReference type="EMBL" id="MZQ87417.1"/>
    </source>
</evidence>
<evidence type="ECO:0000256" key="1">
    <source>
        <dbReference type="SAM" id="Coils"/>
    </source>
</evidence>
<dbReference type="InterPro" id="IPR005887">
    <property type="entry name" value="GH92_a_mannosidase_put"/>
</dbReference>
<feature type="chain" id="PRO_5026745324" description="F5/8 type C domain-containing protein" evidence="2">
    <location>
        <begin position="34"/>
        <end position="1968"/>
    </location>
</feature>
<dbReference type="Gene3D" id="2.60.120.260">
    <property type="entry name" value="Galactose-binding domain-like"/>
    <property type="match status" value="2"/>
</dbReference>
<dbReference type="GO" id="GO:0000224">
    <property type="term" value="F:peptide-N4-(N-acetyl-beta-glucosaminyl)asparagine amidase activity"/>
    <property type="evidence" value="ECO:0007669"/>
    <property type="project" value="TreeGrafter"/>
</dbReference>
<dbReference type="FunFam" id="3.30.2080.10:FF:000001">
    <property type="entry name" value="Alpha-1,2-mannosidase subfamily"/>
    <property type="match status" value="1"/>
</dbReference>
<dbReference type="InterPro" id="IPR000421">
    <property type="entry name" value="FA58C"/>
</dbReference>
<dbReference type="Pfam" id="PF07971">
    <property type="entry name" value="Glyco_hydro_92"/>
    <property type="match status" value="1"/>
</dbReference>
<gene>
    <name evidence="4" type="ORF">GQF01_35390</name>
</gene>
<reference evidence="4 5" key="1">
    <citation type="submission" date="2019-12" db="EMBL/GenBank/DDBJ databases">
        <title>Paenibacillus sp. nov. sp. isolated from soil.</title>
        <authorList>
            <person name="Kim J."/>
            <person name="Jeong S.E."/>
            <person name="Jung H.S."/>
            <person name="Jeon C.O."/>
        </authorList>
    </citation>
    <scope>NUCLEOTIDE SEQUENCE [LARGE SCALE GENOMIC DNA]</scope>
    <source>
        <strain evidence="4 5">5J-6</strain>
    </source>
</reference>
<dbReference type="Gene3D" id="1.10.1330.10">
    <property type="entry name" value="Dockerin domain"/>
    <property type="match status" value="1"/>
</dbReference>
<evidence type="ECO:0000256" key="2">
    <source>
        <dbReference type="SAM" id="SignalP"/>
    </source>
</evidence>
<dbReference type="InterPro" id="IPR002105">
    <property type="entry name" value="Dockerin_1_rpt"/>
</dbReference>
<dbReference type="Pfam" id="PF00963">
    <property type="entry name" value="Cohesin"/>
    <property type="match status" value="1"/>
</dbReference>
<dbReference type="GO" id="GO:0005829">
    <property type="term" value="C:cytosol"/>
    <property type="evidence" value="ECO:0007669"/>
    <property type="project" value="TreeGrafter"/>
</dbReference>
<dbReference type="NCBIfam" id="TIGR01180">
    <property type="entry name" value="aman2_put"/>
    <property type="match status" value="1"/>
</dbReference>
<dbReference type="InterPro" id="IPR008965">
    <property type="entry name" value="CBM2/CBM3_carb-bd_dom_sf"/>
</dbReference>
<dbReference type="Pfam" id="PF00404">
    <property type="entry name" value="Dockerin_1"/>
    <property type="match status" value="1"/>
</dbReference>